<name>A0A6J7WIF2_9CAUD</name>
<evidence type="ECO:0000313" key="1">
    <source>
        <dbReference type="EMBL" id="CAB5217731.1"/>
    </source>
</evidence>
<protein>
    <submittedName>
        <fullName evidence="1">Uncharacterized protein</fullName>
    </submittedName>
</protein>
<accession>A0A6J7WIF2</accession>
<dbReference type="EMBL" id="LR798256">
    <property type="protein sequence ID" value="CAB5217731.1"/>
    <property type="molecule type" value="Genomic_DNA"/>
</dbReference>
<gene>
    <name evidence="1" type="ORF">UFOVP207_22</name>
</gene>
<sequence length="56" mass="6646">MYLLQHYVIDWDKVKNQEDLITILKNLQLGFENPSEDLKKLCKFVNKSDGQEVTFD</sequence>
<reference evidence="1" key="1">
    <citation type="submission" date="2020-05" db="EMBL/GenBank/DDBJ databases">
        <authorList>
            <person name="Chiriac C."/>
            <person name="Salcher M."/>
            <person name="Ghai R."/>
            <person name="Kavagutti S V."/>
        </authorList>
    </citation>
    <scope>NUCLEOTIDE SEQUENCE</scope>
</reference>
<organism evidence="1">
    <name type="scientific">uncultured Caudovirales phage</name>
    <dbReference type="NCBI Taxonomy" id="2100421"/>
    <lineage>
        <taxon>Viruses</taxon>
        <taxon>Duplodnaviria</taxon>
        <taxon>Heunggongvirae</taxon>
        <taxon>Uroviricota</taxon>
        <taxon>Caudoviricetes</taxon>
        <taxon>Peduoviridae</taxon>
        <taxon>Maltschvirus</taxon>
        <taxon>Maltschvirus maltsch</taxon>
    </lineage>
</organism>
<proteinExistence type="predicted"/>